<evidence type="ECO:0000313" key="4">
    <source>
        <dbReference type="EMBL" id="UNK45765.1"/>
    </source>
</evidence>
<feature type="region of interest" description="Disordered" evidence="1">
    <location>
        <begin position="1"/>
        <end position="22"/>
    </location>
</feature>
<dbReference type="EMBL" id="CP093326">
    <property type="protein sequence ID" value="UNK45766.1"/>
    <property type="molecule type" value="Genomic_DNA"/>
</dbReference>
<proteinExistence type="predicted"/>
<dbReference type="EMBL" id="CP093326">
    <property type="protein sequence ID" value="UNK45408.1"/>
    <property type="molecule type" value="Genomic_DNA"/>
</dbReference>
<feature type="domain" description="Integrase catalytic" evidence="2">
    <location>
        <begin position="168"/>
        <end position="349"/>
    </location>
</feature>
<dbReference type="Pfam" id="PF00665">
    <property type="entry name" value="rve"/>
    <property type="match status" value="1"/>
</dbReference>
<keyword evidence="7" id="KW-1185">Reference proteome</keyword>
<accession>A0ABY3W831</accession>
<dbReference type="Gene3D" id="3.30.420.10">
    <property type="entry name" value="Ribonuclease H-like superfamily/Ribonuclease H"/>
    <property type="match status" value="1"/>
</dbReference>
<organism evidence="6 7">
    <name type="scientific">Arthrobacter sulfonylureivorans</name>
    <dbReference type="NCBI Taxonomy" id="2486855"/>
    <lineage>
        <taxon>Bacteria</taxon>
        <taxon>Bacillati</taxon>
        <taxon>Actinomycetota</taxon>
        <taxon>Actinomycetes</taxon>
        <taxon>Micrococcales</taxon>
        <taxon>Micrococcaceae</taxon>
        <taxon>Arthrobacter</taxon>
    </lineage>
</organism>
<evidence type="ECO:0000256" key="1">
    <source>
        <dbReference type="SAM" id="MobiDB-lite"/>
    </source>
</evidence>
<evidence type="ECO:0000313" key="5">
    <source>
        <dbReference type="EMBL" id="UNK45766.1"/>
    </source>
</evidence>
<sequence>MATKREITKQKAREYDRASKKEKGRILDELAATMGWSRANARRQLKAAGKRKGPASAVKRKPRPRTYGYDTLKVLQLVWTLSGEPCGKYLAPIMADMLESLERFGELKPVEDRLNDHVRGQLVAMSAATIDRLLKPAKDARYPDAVSSTRPGPLLRSEIPVRQALDEMEQRPGFLEIDLVAHCGHSLEGEFAYTLTATDVFTGWTENIAIKNRAHKWVVQAMTTVAKRLPYPMAGLDCDNGGEFINHALVGWAAERTLFMTRSRPHESNDNAHVEQKNGDIVRKSAFRYRYDTPAELSLLNELWGYVNLRKNLFLPTKKANGWRTTRSGRSTRTYDAPKTPFQRVIDSGVLSAQKIAQIEDLRRNTNPAGLTRNIVRLQQELIKAAKTKTLAFRNRVS</sequence>
<dbReference type="EMBL" id="CP093326">
    <property type="protein sequence ID" value="UNK46485.1"/>
    <property type="molecule type" value="Genomic_DNA"/>
</dbReference>
<protein>
    <submittedName>
        <fullName evidence="6">Transposase family protein</fullName>
    </submittedName>
</protein>
<dbReference type="PROSITE" id="PS50994">
    <property type="entry name" value="INTEGRASE"/>
    <property type="match status" value="1"/>
</dbReference>
<dbReference type="EMBL" id="CP093326">
    <property type="protein sequence ID" value="UNK45765.1"/>
    <property type="molecule type" value="Genomic_DNA"/>
</dbReference>
<dbReference type="InterPro" id="IPR001584">
    <property type="entry name" value="Integrase_cat-core"/>
</dbReference>
<dbReference type="RefSeq" id="WP_241913632.1">
    <property type="nucleotide sequence ID" value="NZ_CP093326.1"/>
</dbReference>
<evidence type="ECO:0000313" key="3">
    <source>
        <dbReference type="EMBL" id="UNK45408.1"/>
    </source>
</evidence>
<evidence type="ECO:0000313" key="6">
    <source>
        <dbReference type="EMBL" id="UNK46485.1"/>
    </source>
</evidence>
<evidence type="ECO:0000259" key="2">
    <source>
        <dbReference type="PROSITE" id="PS50994"/>
    </source>
</evidence>
<dbReference type="Proteomes" id="UP000829069">
    <property type="component" value="Chromosome"/>
</dbReference>
<gene>
    <name evidence="6" type="ORF">MNQ99_03720</name>
    <name evidence="3" type="ORF">MNQ99_16000</name>
    <name evidence="4" type="ORF">MNQ99_17925</name>
    <name evidence="5" type="ORF">MNQ99_17930</name>
</gene>
<name>A0ABY3W831_9MICC</name>
<evidence type="ECO:0000313" key="7">
    <source>
        <dbReference type="Proteomes" id="UP000829069"/>
    </source>
</evidence>
<dbReference type="InterPro" id="IPR012337">
    <property type="entry name" value="RNaseH-like_sf"/>
</dbReference>
<feature type="region of interest" description="Disordered" evidence="1">
    <location>
        <begin position="42"/>
        <end position="62"/>
    </location>
</feature>
<dbReference type="InterPro" id="IPR036397">
    <property type="entry name" value="RNaseH_sf"/>
</dbReference>
<dbReference type="SUPFAM" id="SSF53098">
    <property type="entry name" value="Ribonuclease H-like"/>
    <property type="match status" value="1"/>
</dbReference>
<reference evidence="6 7" key="1">
    <citation type="submission" date="2022-03" db="EMBL/GenBank/DDBJ databases">
        <title>Isotopic signatures of nitrous oxide derived from detoxification processes.</title>
        <authorList>
            <person name="Behrendt U."/>
            <person name="Buchen C."/>
            <person name="Well R."/>
            <person name="Ulrich A."/>
            <person name="Rohe L."/>
            <person name="Kolb S."/>
            <person name="Schloter M."/>
            <person name="Horn M.A."/>
            <person name="Augustin J."/>
        </authorList>
    </citation>
    <scope>NUCLEOTIDE SEQUENCE [LARGE SCALE GENOMIC DNA]</scope>
    <source>
        <strain evidence="6 7">S4-C24</strain>
    </source>
</reference>